<dbReference type="InterPro" id="IPR000983">
    <property type="entry name" value="Bac_GSPG_pilin"/>
</dbReference>
<evidence type="ECO:0000256" key="4">
    <source>
        <dbReference type="ARBA" id="ARBA00022481"/>
    </source>
</evidence>
<comment type="subunit">
    <text evidence="10">Homodimer.</text>
</comment>
<dbReference type="NCBIfam" id="TIGR02532">
    <property type="entry name" value="IV_pilin_GFxxxE"/>
    <property type="match status" value="1"/>
</dbReference>
<dbReference type="PIRSF" id="PIRSF029928">
    <property type="entry name" value="Late_competence_ComGC"/>
    <property type="match status" value="1"/>
</dbReference>
<reference evidence="11 12" key="1">
    <citation type="submission" date="2020-08" db="EMBL/GenBank/DDBJ databases">
        <title>A Genomic Blueprint of the Chicken Gut Microbiome.</title>
        <authorList>
            <person name="Gilroy R."/>
            <person name="Ravi A."/>
            <person name="Getino M."/>
            <person name="Pursley I."/>
            <person name="Horton D.L."/>
            <person name="Alikhan N.-F."/>
            <person name="Baker D."/>
            <person name="Gharbi K."/>
            <person name="Hall N."/>
            <person name="Watson M."/>
            <person name="Adriaenssens E.M."/>
            <person name="Foster-Nyarko E."/>
            <person name="Jarju S."/>
            <person name="Secka A."/>
            <person name="Antonio M."/>
            <person name="Oren A."/>
            <person name="Chaudhuri R."/>
            <person name="La Ragione R.M."/>
            <person name="Hildebrand F."/>
            <person name="Pallen M.J."/>
        </authorList>
    </citation>
    <scope>NUCLEOTIDE SEQUENCE [LARGE SCALE GENOMIC DNA]</scope>
    <source>
        <strain evidence="11 12">Sa2YVA2</strain>
    </source>
</reference>
<dbReference type="InterPro" id="IPR012902">
    <property type="entry name" value="N_methyl_site"/>
</dbReference>
<keyword evidence="12" id="KW-1185">Reference proteome</keyword>
<protein>
    <recommendedName>
        <fullName evidence="10">ComG operon protein 3</fullName>
    </recommendedName>
</protein>
<keyword evidence="5 10" id="KW-0812">Transmembrane</keyword>
<evidence type="ECO:0000256" key="5">
    <source>
        <dbReference type="ARBA" id="ARBA00022692"/>
    </source>
</evidence>
<sequence>MYNVKNENGFTLIEMMIVLLIISVLVLIAIPNVTKHSSNIDKKGCEAYVKMVQGQVEAYRMENHKVPSLTELQTADYLPENASCPDGTAIEISSDGIVKSAGSLETSQGNAGE</sequence>
<dbReference type="Proteomes" id="UP000626786">
    <property type="component" value="Unassembled WGS sequence"/>
</dbReference>
<evidence type="ECO:0000256" key="8">
    <source>
        <dbReference type="ARBA" id="ARBA00023287"/>
    </source>
</evidence>
<keyword evidence="7 10" id="KW-0472">Membrane</keyword>
<evidence type="ECO:0000256" key="10">
    <source>
        <dbReference type="PIRNR" id="PIRNR029928"/>
    </source>
</evidence>
<feature type="transmembrane region" description="Helical" evidence="10">
    <location>
        <begin position="12"/>
        <end position="33"/>
    </location>
</feature>
<dbReference type="Gene3D" id="3.30.700.10">
    <property type="entry name" value="Glycoprotein, Type 4 Pilin"/>
    <property type="match status" value="1"/>
</dbReference>
<dbReference type="PANTHER" id="PTHR30093:SF2">
    <property type="entry name" value="TYPE II SECRETION SYSTEM PROTEIN H"/>
    <property type="match status" value="1"/>
</dbReference>
<evidence type="ECO:0000256" key="7">
    <source>
        <dbReference type="ARBA" id="ARBA00023136"/>
    </source>
</evidence>
<comment type="subcellular location">
    <subcellularLocation>
        <location evidence="1">Cell membrane</location>
        <topology evidence="1">Single-pass membrane protein</topology>
    </subcellularLocation>
    <subcellularLocation>
        <location evidence="2">Cell surface</location>
    </subcellularLocation>
</comment>
<dbReference type="PRINTS" id="PR00813">
    <property type="entry name" value="BCTERIALGSPG"/>
</dbReference>
<gene>
    <name evidence="11" type="ORF">H9649_01115</name>
</gene>
<evidence type="ECO:0000256" key="3">
    <source>
        <dbReference type="ARBA" id="ARBA00022475"/>
    </source>
</evidence>
<evidence type="ECO:0000256" key="6">
    <source>
        <dbReference type="ARBA" id="ARBA00022989"/>
    </source>
</evidence>
<evidence type="ECO:0000256" key="9">
    <source>
        <dbReference type="ARBA" id="ARBA00043982"/>
    </source>
</evidence>
<keyword evidence="6 10" id="KW-1133">Transmembrane helix</keyword>
<organism evidence="11 12">
    <name type="scientific">Sporosarcina quadrami</name>
    <dbReference type="NCBI Taxonomy" id="2762234"/>
    <lineage>
        <taxon>Bacteria</taxon>
        <taxon>Bacillati</taxon>
        <taxon>Bacillota</taxon>
        <taxon>Bacilli</taxon>
        <taxon>Bacillales</taxon>
        <taxon>Caryophanaceae</taxon>
        <taxon>Sporosarcina</taxon>
    </lineage>
</organism>
<dbReference type="SUPFAM" id="SSF54523">
    <property type="entry name" value="Pili subunits"/>
    <property type="match status" value="1"/>
</dbReference>
<dbReference type="EMBL" id="JACSQN010000001">
    <property type="protein sequence ID" value="MBD7983164.1"/>
    <property type="molecule type" value="Genomic_DNA"/>
</dbReference>
<evidence type="ECO:0000256" key="2">
    <source>
        <dbReference type="ARBA" id="ARBA00004241"/>
    </source>
</evidence>
<comment type="similarity">
    <text evidence="9 10">Belongs to the ComGC family.</text>
</comment>
<evidence type="ECO:0000313" key="12">
    <source>
        <dbReference type="Proteomes" id="UP000626786"/>
    </source>
</evidence>
<comment type="caution">
    <text evidence="11">The sequence shown here is derived from an EMBL/GenBank/DDBJ whole genome shotgun (WGS) entry which is preliminary data.</text>
</comment>
<keyword evidence="4" id="KW-0488">Methylation</keyword>
<evidence type="ECO:0000313" key="11">
    <source>
        <dbReference type="EMBL" id="MBD7983164.1"/>
    </source>
</evidence>
<proteinExistence type="inferred from homology"/>
<dbReference type="NCBIfam" id="NF040999">
    <property type="entry name" value="pilin_ComGC"/>
    <property type="match status" value="1"/>
</dbReference>
<keyword evidence="10" id="KW-0813">Transport</keyword>
<dbReference type="InterPro" id="IPR045584">
    <property type="entry name" value="Pilin-like"/>
</dbReference>
<name>A0ABR8U5W5_9BACL</name>
<keyword evidence="3 10" id="KW-1003">Cell membrane</keyword>
<accession>A0ABR8U5W5</accession>
<dbReference type="InterPro" id="IPR016940">
    <property type="entry name" value="ComGC"/>
</dbReference>
<comment type="function">
    <text evidence="10">Required for transformation and DNA binding.</text>
</comment>
<keyword evidence="8 10" id="KW-0178">Competence</keyword>
<dbReference type="RefSeq" id="WP_191692803.1">
    <property type="nucleotide sequence ID" value="NZ_JACSQN010000001.1"/>
</dbReference>
<dbReference type="PANTHER" id="PTHR30093">
    <property type="entry name" value="GENERAL SECRETION PATHWAY PROTEIN G"/>
    <property type="match status" value="1"/>
</dbReference>
<evidence type="ECO:0000256" key="1">
    <source>
        <dbReference type="ARBA" id="ARBA00004162"/>
    </source>
</evidence>
<dbReference type="Pfam" id="PF07963">
    <property type="entry name" value="N_methyl"/>
    <property type="match status" value="1"/>
</dbReference>